<reference evidence="1 2" key="1">
    <citation type="submission" date="2019-07" db="EMBL/GenBank/DDBJ databases">
        <title>Complete genome sequence of bacteriophage infecting Erwinia pyrifoliae.</title>
        <authorList>
            <person name="Kim S.G."/>
            <person name="Park S.C."/>
        </authorList>
    </citation>
    <scope>NUCLEOTIDE SEQUENCE [LARGE SCALE GENOMIC DNA]</scope>
</reference>
<gene>
    <name evidence="1" type="ORF">pEpSNUABM08_50</name>
</gene>
<organism evidence="1 2">
    <name type="scientific">Erwinia phage pEp_SNUABM_08</name>
    <dbReference type="NCBI Taxonomy" id="2593268"/>
    <lineage>
        <taxon>Viruses</taxon>
        <taxon>Duplodnaviria</taxon>
        <taxon>Heunggongvirae</taxon>
        <taxon>Uroviricota</taxon>
        <taxon>Caudoviricetes</taxon>
        <taxon>Casjensviridae</taxon>
        <taxon>Gwanakrovirus</taxon>
        <taxon>Gwanakrovirus SNUABM08</taxon>
    </lineage>
</organism>
<name>A0A5J6DAG5_9CAUD</name>
<sequence length="140" mass="16544">MKTTSSDHFHVPAASSRQAVYKHWRNWRTGVIIETIHKPDEKTEIWWDSEYEAVVLFHKVDQFIVFCDPLTEVLKMQPRHGGCHVIRLDEFNRLKEQYGGENTHGKNYYRTKDNLTFESLLSINMDTRRELISAMQAPLH</sequence>
<evidence type="ECO:0000313" key="1">
    <source>
        <dbReference type="EMBL" id="QEQ94797.1"/>
    </source>
</evidence>
<protein>
    <submittedName>
        <fullName evidence="1">Uncharacterized protein</fullName>
    </submittedName>
</protein>
<accession>A0A5J6DAG5</accession>
<dbReference type="Proteomes" id="UP000325507">
    <property type="component" value="Segment"/>
</dbReference>
<dbReference type="EMBL" id="MN184886">
    <property type="protein sequence ID" value="QEQ94797.1"/>
    <property type="molecule type" value="Genomic_DNA"/>
</dbReference>
<proteinExistence type="predicted"/>
<evidence type="ECO:0000313" key="2">
    <source>
        <dbReference type="Proteomes" id="UP000325507"/>
    </source>
</evidence>
<keyword evidence="2" id="KW-1185">Reference proteome</keyword>